<feature type="signal peptide" evidence="2">
    <location>
        <begin position="1"/>
        <end position="19"/>
    </location>
</feature>
<protein>
    <submittedName>
        <fullName evidence="4">DUF4349 domain-containing protein</fullName>
    </submittedName>
</protein>
<feature type="domain" description="DUF4349" evidence="3">
    <location>
        <begin position="90"/>
        <end position="297"/>
    </location>
</feature>
<dbReference type="InterPro" id="IPR025645">
    <property type="entry name" value="DUF4349"/>
</dbReference>
<organism evidence="4 5">
    <name type="scientific">Mucilaginibacter achroorhodeus</name>
    <dbReference type="NCBI Taxonomy" id="2599294"/>
    <lineage>
        <taxon>Bacteria</taxon>
        <taxon>Pseudomonadati</taxon>
        <taxon>Bacteroidota</taxon>
        <taxon>Sphingobacteriia</taxon>
        <taxon>Sphingobacteriales</taxon>
        <taxon>Sphingobacteriaceae</taxon>
        <taxon>Mucilaginibacter</taxon>
    </lineage>
</organism>
<dbReference type="AlphaFoldDB" id="A0A563UAZ2"/>
<keyword evidence="2" id="KW-0732">Signal</keyword>
<keyword evidence="1" id="KW-0812">Transmembrane</keyword>
<keyword evidence="1" id="KW-1133">Transmembrane helix</keyword>
<keyword evidence="5" id="KW-1185">Reference proteome</keyword>
<reference evidence="4 5" key="1">
    <citation type="submission" date="2019-07" db="EMBL/GenBank/DDBJ databases">
        <authorList>
            <person name="Kim J."/>
        </authorList>
    </citation>
    <scope>NUCLEOTIDE SEQUENCE [LARGE SCALE GENOMIC DNA]</scope>
    <source>
        <strain evidence="4 5">MJ1a</strain>
    </source>
</reference>
<feature type="chain" id="PRO_5022221017" evidence="2">
    <location>
        <begin position="20"/>
        <end position="311"/>
    </location>
</feature>
<gene>
    <name evidence="4" type="ORF">FPZ42_04330</name>
</gene>
<dbReference type="Pfam" id="PF14257">
    <property type="entry name" value="DUF4349"/>
    <property type="match status" value="1"/>
</dbReference>
<accession>A0A563UAZ2</accession>
<dbReference type="Proteomes" id="UP000318010">
    <property type="component" value="Unassembled WGS sequence"/>
</dbReference>
<evidence type="ECO:0000256" key="2">
    <source>
        <dbReference type="SAM" id="SignalP"/>
    </source>
</evidence>
<dbReference type="RefSeq" id="WP_146269246.1">
    <property type="nucleotide sequence ID" value="NZ_VOEI01000001.1"/>
</dbReference>
<dbReference type="EMBL" id="VOEI01000001">
    <property type="protein sequence ID" value="TWR28453.1"/>
    <property type="molecule type" value="Genomic_DNA"/>
</dbReference>
<keyword evidence="1" id="KW-0472">Membrane</keyword>
<dbReference type="PROSITE" id="PS51257">
    <property type="entry name" value="PROKAR_LIPOPROTEIN"/>
    <property type="match status" value="1"/>
</dbReference>
<evidence type="ECO:0000256" key="1">
    <source>
        <dbReference type="SAM" id="Phobius"/>
    </source>
</evidence>
<evidence type="ECO:0000313" key="4">
    <source>
        <dbReference type="EMBL" id="TWR28453.1"/>
    </source>
</evidence>
<proteinExistence type="predicted"/>
<evidence type="ECO:0000313" key="5">
    <source>
        <dbReference type="Proteomes" id="UP000318010"/>
    </source>
</evidence>
<evidence type="ECO:0000259" key="3">
    <source>
        <dbReference type="Pfam" id="PF14257"/>
    </source>
</evidence>
<dbReference type="OrthoDB" id="5381491at2"/>
<name>A0A563UAZ2_9SPHI</name>
<sequence length="311" mass="34918">MKKYLLLSLLALMVLACNQNQPEKVSATEVLLPAPPAEEKAKTTRFKPPVLKANAEVLENDAVEEAPNVADQNTPSPSTAVQNPVVSDKKIINEGDISFETADVVKTRKQIMTSLKQLGGYAENDSEKVNGDENRKEYVLGIRIPAANFDTFLNSVSGTATKIDQKNIRVRDVTTEYIDTKTRLNNKLELEKRYLNLLNRAGKMRDLLDIEEKLTEIRSDIESTQSQLNYMSKQVQYSSLNISFYTTQSKQVNAGNGFGYKFMAAIGNGFDGLQSLFFALIGFWPFLIIAVLLWVVIKRRRKTRVQLTDAE</sequence>
<feature type="transmembrane region" description="Helical" evidence="1">
    <location>
        <begin position="276"/>
        <end position="297"/>
    </location>
</feature>
<comment type="caution">
    <text evidence="4">The sequence shown here is derived from an EMBL/GenBank/DDBJ whole genome shotgun (WGS) entry which is preliminary data.</text>
</comment>